<dbReference type="InterPro" id="IPR025483">
    <property type="entry name" value="Lipase_euk"/>
</dbReference>
<keyword evidence="4" id="KW-0443">Lipid metabolism</keyword>
<dbReference type="SUPFAM" id="SSF53474">
    <property type="entry name" value="alpha/beta-Hydrolases"/>
    <property type="match status" value="1"/>
</dbReference>
<dbReference type="PANTHER" id="PTHR11005">
    <property type="entry name" value="LYSOSOMAL ACID LIPASE-RELATED"/>
    <property type="match status" value="1"/>
</dbReference>
<keyword evidence="5" id="KW-0325">Glycoprotein</keyword>
<dbReference type="PIRSF" id="PIRSF000862">
    <property type="entry name" value="Steryl_ester_lip"/>
    <property type="match status" value="1"/>
</dbReference>
<feature type="domain" description="AB hydrolase-1" evidence="8">
    <location>
        <begin position="75"/>
        <end position="205"/>
    </location>
</feature>
<evidence type="ECO:0000256" key="5">
    <source>
        <dbReference type="ARBA" id="ARBA00023180"/>
    </source>
</evidence>
<proteinExistence type="inferred from homology"/>
<gene>
    <name evidence="9" type="ORF">CHILSU_LOCUS4505</name>
</gene>
<dbReference type="EMBL" id="OU963912">
    <property type="protein sequence ID" value="CAH0401282.1"/>
    <property type="molecule type" value="Genomic_DNA"/>
</dbReference>
<feature type="signal peptide" evidence="7">
    <location>
        <begin position="1"/>
        <end position="19"/>
    </location>
</feature>
<keyword evidence="2 7" id="KW-0732">Signal</keyword>
<organism evidence="9 10">
    <name type="scientific">Chilo suppressalis</name>
    <name type="common">Asiatic rice borer moth</name>
    <dbReference type="NCBI Taxonomy" id="168631"/>
    <lineage>
        <taxon>Eukaryota</taxon>
        <taxon>Metazoa</taxon>
        <taxon>Ecdysozoa</taxon>
        <taxon>Arthropoda</taxon>
        <taxon>Hexapoda</taxon>
        <taxon>Insecta</taxon>
        <taxon>Pterygota</taxon>
        <taxon>Neoptera</taxon>
        <taxon>Endopterygota</taxon>
        <taxon>Lepidoptera</taxon>
        <taxon>Glossata</taxon>
        <taxon>Ditrysia</taxon>
        <taxon>Pyraloidea</taxon>
        <taxon>Crambidae</taxon>
        <taxon>Crambinae</taxon>
        <taxon>Chilo</taxon>
    </lineage>
</organism>
<feature type="chain" id="PRO_5046850107" description="Lipase" evidence="7">
    <location>
        <begin position="20"/>
        <end position="397"/>
    </location>
</feature>
<evidence type="ECO:0000256" key="7">
    <source>
        <dbReference type="SAM" id="SignalP"/>
    </source>
</evidence>
<dbReference type="Pfam" id="PF00561">
    <property type="entry name" value="Abhydrolase_1"/>
    <property type="match status" value="1"/>
</dbReference>
<keyword evidence="6" id="KW-0378">Hydrolase</keyword>
<evidence type="ECO:0000313" key="10">
    <source>
        <dbReference type="Proteomes" id="UP001153292"/>
    </source>
</evidence>
<evidence type="ECO:0000256" key="2">
    <source>
        <dbReference type="ARBA" id="ARBA00022729"/>
    </source>
</evidence>
<evidence type="ECO:0000256" key="1">
    <source>
        <dbReference type="ARBA" id="ARBA00010701"/>
    </source>
</evidence>
<evidence type="ECO:0000256" key="4">
    <source>
        <dbReference type="ARBA" id="ARBA00023098"/>
    </source>
</evidence>
<accession>A0ABN8B6B7</accession>
<evidence type="ECO:0000313" key="9">
    <source>
        <dbReference type="EMBL" id="CAH0401282.1"/>
    </source>
</evidence>
<protein>
    <recommendedName>
        <fullName evidence="6">Lipase</fullName>
    </recommendedName>
</protein>
<evidence type="ECO:0000256" key="3">
    <source>
        <dbReference type="ARBA" id="ARBA00022963"/>
    </source>
</evidence>
<keyword evidence="10" id="KW-1185">Reference proteome</keyword>
<dbReference type="Proteomes" id="UP001153292">
    <property type="component" value="Chromosome 19"/>
</dbReference>
<evidence type="ECO:0000256" key="6">
    <source>
        <dbReference type="PIRNR" id="PIRNR000862"/>
    </source>
</evidence>
<keyword evidence="3 6" id="KW-0442">Lipid degradation</keyword>
<dbReference type="InterPro" id="IPR029058">
    <property type="entry name" value="AB_hydrolase_fold"/>
</dbReference>
<dbReference type="InterPro" id="IPR000073">
    <property type="entry name" value="AB_hydrolase_1"/>
</dbReference>
<reference evidence="9" key="1">
    <citation type="submission" date="2021-12" db="EMBL/GenBank/DDBJ databases">
        <authorList>
            <person name="King R."/>
        </authorList>
    </citation>
    <scope>NUCLEOTIDE SEQUENCE</scope>
</reference>
<comment type="similarity">
    <text evidence="1 6">Belongs to the AB hydrolase superfamily. Lipase family.</text>
</comment>
<dbReference type="Gene3D" id="3.40.50.1820">
    <property type="entry name" value="alpha/beta hydrolase"/>
    <property type="match status" value="1"/>
</dbReference>
<evidence type="ECO:0000259" key="8">
    <source>
        <dbReference type="Pfam" id="PF00561"/>
    </source>
</evidence>
<name>A0ABN8B6B7_CHISP</name>
<sequence>MYLTLFIIVLINVTKQTKAETQDQCSILNIQDDDTRLNFTEMAIKNGYKCEEHDVITKDGYILKMFHIPGNVSRPVLLMHGFLDSADSYILRGNRSLAGHLADSGYDVWVGNSRGNRYSRRHLHLNPDADIAFWDYSVHEYGSYDLPAVIDFILEKTNQSQINYIGHSEGTTMMYVMGAHKRKYNEKIKLFVALAPVCYLHKSMSPLPALLKTVLFVNRFLINVVHEILSYNSLAKKMIDLVCSDDVFSYTVCIEWFLFSGTGSDAEEFEPSFLPTVIGHLPAGTSNKNMNHFAQISNRKQFAQYDYGCLENLKRYGSFVPPRYNLKNVNMKVALFVSRNDKFATLENVKLLTDQLPNVVHKHVMEQKQWNHIDFTWGKHAYKYLYPKVSGILDKYN</sequence>